<name>A0A9P7GEZ9_9AGAR</name>
<keyword evidence="8" id="KW-1133">Transmembrane helix</keyword>
<evidence type="ECO:0000256" key="9">
    <source>
        <dbReference type="ARBA" id="ARBA00023002"/>
    </source>
</evidence>
<evidence type="ECO:0000256" key="14">
    <source>
        <dbReference type="SAM" id="MobiDB-lite"/>
    </source>
</evidence>
<feature type="region of interest" description="Disordered" evidence="14">
    <location>
        <begin position="337"/>
        <end position="365"/>
    </location>
</feature>
<dbReference type="AlphaFoldDB" id="A0A9P7GEZ9"/>
<evidence type="ECO:0000256" key="1">
    <source>
        <dbReference type="ARBA" id="ARBA00001971"/>
    </source>
</evidence>
<dbReference type="OrthoDB" id="1470350at2759"/>
<dbReference type="PRINTS" id="PR00385">
    <property type="entry name" value="P450"/>
</dbReference>
<comment type="similarity">
    <text evidence="4">Belongs to the cytochrome P450 family.</text>
</comment>
<keyword evidence="9" id="KW-0560">Oxidoreductase</keyword>
<dbReference type="Pfam" id="PF00067">
    <property type="entry name" value="p450"/>
    <property type="match status" value="2"/>
</dbReference>
<keyword evidence="5 13" id="KW-0349">Heme</keyword>
<evidence type="ECO:0000256" key="8">
    <source>
        <dbReference type="ARBA" id="ARBA00022989"/>
    </source>
</evidence>
<comment type="cofactor">
    <cofactor evidence="1 13">
        <name>heme</name>
        <dbReference type="ChEBI" id="CHEBI:30413"/>
    </cofactor>
</comment>
<dbReference type="GO" id="GO:0016705">
    <property type="term" value="F:oxidoreductase activity, acting on paired donors, with incorporation or reduction of molecular oxygen"/>
    <property type="evidence" value="ECO:0007669"/>
    <property type="project" value="InterPro"/>
</dbReference>
<feature type="region of interest" description="Disordered" evidence="14">
    <location>
        <begin position="267"/>
        <end position="287"/>
    </location>
</feature>
<dbReference type="InterPro" id="IPR036396">
    <property type="entry name" value="Cyt_P450_sf"/>
</dbReference>
<dbReference type="InterPro" id="IPR050121">
    <property type="entry name" value="Cytochrome_P450_monoxygenase"/>
</dbReference>
<keyword evidence="10 13" id="KW-0408">Iron</keyword>
<evidence type="ECO:0000256" key="3">
    <source>
        <dbReference type="ARBA" id="ARBA00004721"/>
    </source>
</evidence>
<evidence type="ECO:0000256" key="10">
    <source>
        <dbReference type="ARBA" id="ARBA00023004"/>
    </source>
</evidence>
<evidence type="ECO:0000256" key="12">
    <source>
        <dbReference type="ARBA" id="ARBA00023136"/>
    </source>
</evidence>
<evidence type="ECO:0000256" key="11">
    <source>
        <dbReference type="ARBA" id="ARBA00023033"/>
    </source>
</evidence>
<keyword evidence="11" id="KW-0503">Monooxygenase</keyword>
<keyword evidence="7 13" id="KW-0479">Metal-binding</keyword>
<feature type="binding site" description="axial binding residue" evidence="13">
    <location>
        <position position="513"/>
    </location>
    <ligand>
        <name>heme</name>
        <dbReference type="ChEBI" id="CHEBI:30413"/>
    </ligand>
    <ligandPart>
        <name>Fe</name>
        <dbReference type="ChEBI" id="CHEBI:18248"/>
    </ligandPart>
</feature>
<dbReference type="GO" id="GO:0004497">
    <property type="term" value="F:monooxygenase activity"/>
    <property type="evidence" value="ECO:0007669"/>
    <property type="project" value="UniProtKB-KW"/>
</dbReference>
<evidence type="ECO:0000256" key="13">
    <source>
        <dbReference type="PIRSR" id="PIRSR602401-1"/>
    </source>
</evidence>
<reference evidence="15" key="2">
    <citation type="submission" date="2021-10" db="EMBL/GenBank/DDBJ databases">
        <title>Phylogenomics reveals ancestral predisposition of the termite-cultivated fungus Termitomyces towards a domesticated lifestyle.</title>
        <authorList>
            <person name="Auxier B."/>
            <person name="Grum-Grzhimaylo A."/>
            <person name="Cardenas M.E."/>
            <person name="Lodge J.D."/>
            <person name="Laessoe T."/>
            <person name="Pedersen O."/>
            <person name="Smith M.E."/>
            <person name="Kuyper T.W."/>
            <person name="Franco-Molano E.A."/>
            <person name="Baroni T.J."/>
            <person name="Aanen D.K."/>
        </authorList>
    </citation>
    <scope>NUCLEOTIDE SEQUENCE</scope>
    <source>
        <strain evidence="15">AP01</strain>
        <tissue evidence="15">Mycelium</tissue>
    </source>
</reference>
<evidence type="ECO:0000256" key="4">
    <source>
        <dbReference type="ARBA" id="ARBA00010617"/>
    </source>
</evidence>
<evidence type="ECO:0000256" key="6">
    <source>
        <dbReference type="ARBA" id="ARBA00022692"/>
    </source>
</evidence>
<keyword evidence="6" id="KW-0812">Transmembrane</keyword>
<dbReference type="PRINTS" id="PR00463">
    <property type="entry name" value="EP450I"/>
</dbReference>
<keyword evidence="12" id="KW-0472">Membrane</keyword>
<dbReference type="PANTHER" id="PTHR24305">
    <property type="entry name" value="CYTOCHROME P450"/>
    <property type="match status" value="1"/>
</dbReference>
<dbReference type="InterPro" id="IPR001128">
    <property type="entry name" value="Cyt_P450"/>
</dbReference>
<dbReference type="Proteomes" id="UP000775547">
    <property type="component" value="Unassembled WGS sequence"/>
</dbReference>
<dbReference type="InterPro" id="IPR002401">
    <property type="entry name" value="Cyt_P450_E_grp-I"/>
</dbReference>
<dbReference type="EMBL" id="JABCKV010000003">
    <property type="protein sequence ID" value="KAG5648394.1"/>
    <property type="molecule type" value="Genomic_DNA"/>
</dbReference>
<dbReference type="GO" id="GO:0020037">
    <property type="term" value="F:heme binding"/>
    <property type="evidence" value="ECO:0007669"/>
    <property type="project" value="InterPro"/>
</dbReference>
<comment type="subcellular location">
    <subcellularLocation>
        <location evidence="2">Membrane</location>
    </subcellularLocation>
</comment>
<comment type="pathway">
    <text evidence="3">Secondary metabolite biosynthesis; terpenoid biosynthesis.</text>
</comment>
<sequence>MHDAENTGLISHWSALYGATFVYRGFIGGPRLMTTDPVAIAHILANAYEYPKPDFVRDSLASMAAGHEGLLTVEGEQHRRQRRILAPAFGKVQIGCLEPVFWDKATKLRDIWLEQANTQEDMDAKCPRIDVLSWLARATLDVIGEAGFGYDFDALSSHASAHPQNETHNELAAAFGVIFSTARKFRVMTILQVWFPVLRRFRRNSATMVQAHATMERIGLDLIEQKCAQILAEESFSSDTCKQSSSGAGTSRGRDLLRLLIRSNLASATPPSKPTTNPPSGKHHPGMSTREVLCQISTFIAAGHETTASALTWCLYALARAPHAQSKLRAVLRSLEHGGTPEGEDNRQNAAVGGMGGRDSLGTWGDREAREKDLGDKLKGCEYLDWVVREALRLHAPVSSTMRVCARPGGDEIPLSVPIPFPAKCASASSHAVGVDGEQGERWSVRVAEGDIISIPIQAVNRCKSLWGDDAGEFRPERWADPPPAAHTIPGLMSGTLTFLNSNGSVSAGNRACIGWRFALVEIKIFLYTLVMDMEFRLDEDMIIEKRIK</sequence>
<keyword evidence="16" id="KW-1185">Reference proteome</keyword>
<accession>A0A9P7GEZ9</accession>
<evidence type="ECO:0008006" key="17">
    <source>
        <dbReference type="Google" id="ProtNLM"/>
    </source>
</evidence>
<evidence type="ECO:0000313" key="15">
    <source>
        <dbReference type="EMBL" id="KAG5648394.1"/>
    </source>
</evidence>
<dbReference type="SUPFAM" id="SSF48264">
    <property type="entry name" value="Cytochrome P450"/>
    <property type="match status" value="1"/>
</dbReference>
<reference evidence="15" key="1">
    <citation type="submission" date="2020-07" db="EMBL/GenBank/DDBJ databases">
        <authorList>
            <person name="Nieuwenhuis M."/>
            <person name="Van De Peppel L.J.J."/>
        </authorList>
    </citation>
    <scope>NUCLEOTIDE SEQUENCE</scope>
    <source>
        <strain evidence="15">AP01</strain>
        <tissue evidence="15">Mycelium</tissue>
    </source>
</reference>
<protein>
    <recommendedName>
        <fullName evidence="17">Cytochrome P450</fullName>
    </recommendedName>
</protein>
<dbReference type="Gene3D" id="1.10.630.10">
    <property type="entry name" value="Cytochrome P450"/>
    <property type="match status" value="1"/>
</dbReference>
<organism evidence="15 16">
    <name type="scientific">Asterophora parasitica</name>
    <dbReference type="NCBI Taxonomy" id="117018"/>
    <lineage>
        <taxon>Eukaryota</taxon>
        <taxon>Fungi</taxon>
        <taxon>Dikarya</taxon>
        <taxon>Basidiomycota</taxon>
        <taxon>Agaricomycotina</taxon>
        <taxon>Agaricomycetes</taxon>
        <taxon>Agaricomycetidae</taxon>
        <taxon>Agaricales</taxon>
        <taxon>Tricholomatineae</taxon>
        <taxon>Lyophyllaceae</taxon>
        <taxon>Asterophora</taxon>
    </lineage>
</organism>
<dbReference type="PANTHER" id="PTHR24305:SF166">
    <property type="entry name" value="CYTOCHROME P450 12A4, MITOCHONDRIAL-RELATED"/>
    <property type="match status" value="1"/>
</dbReference>
<evidence type="ECO:0000256" key="5">
    <source>
        <dbReference type="ARBA" id="ARBA00022617"/>
    </source>
</evidence>
<dbReference type="GO" id="GO:0016020">
    <property type="term" value="C:membrane"/>
    <property type="evidence" value="ECO:0007669"/>
    <property type="project" value="UniProtKB-SubCell"/>
</dbReference>
<evidence type="ECO:0000256" key="2">
    <source>
        <dbReference type="ARBA" id="ARBA00004370"/>
    </source>
</evidence>
<proteinExistence type="inferred from homology"/>
<comment type="caution">
    <text evidence="15">The sequence shown here is derived from an EMBL/GenBank/DDBJ whole genome shotgun (WGS) entry which is preliminary data.</text>
</comment>
<gene>
    <name evidence="15" type="ORF">DXG03_004968</name>
</gene>
<evidence type="ECO:0000256" key="7">
    <source>
        <dbReference type="ARBA" id="ARBA00022723"/>
    </source>
</evidence>
<dbReference type="GO" id="GO:0005506">
    <property type="term" value="F:iron ion binding"/>
    <property type="evidence" value="ECO:0007669"/>
    <property type="project" value="InterPro"/>
</dbReference>
<evidence type="ECO:0000313" key="16">
    <source>
        <dbReference type="Proteomes" id="UP000775547"/>
    </source>
</evidence>